<dbReference type="SUPFAM" id="SSF81872">
    <property type="entry name" value="BRCA2 helical domain"/>
    <property type="match status" value="1"/>
</dbReference>
<name>A0ABQ9IVE0_9CUCU</name>
<sequence>MKKARNIFDDLDIEDFKENLGQVDTASTSASNYKQEAIASKYIQSDAATSSSDLIIKIQSELVLVQQPSTSAGHSSTPVRTALARPSRSFSSFLEGTAITPIKKDSTKVTADKSEYKDEFEGPESQVVVTSPTKGDVVEWINKLEEDRKQLEKKLDMVIERQRLLRSLRREKSNDEKRPREGILYRSKRTSPRIPLVCLMDSTKPEDTGLNCDLFAVTPDNATYVHFKEELSAVIHTKDGATVVPSLNDVSVPCLAQTPRLLPNGWIKNHYKWIVWKLASYARMFPSQFGGCLNVENVMQQLKYRYDREIDRAENVQP</sequence>
<gene>
    <name evidence="2" type="ORF">NQ317_015942</name>
</gene>
<reference evidence="2" key="1">
    <citation type="journal article" date="2023" name="Insect Mol. Biol.">
        <title>Genome sequencing provides insights into the evolution of gene families encoding plant cell wall-degrading enzymes in longhorned beetles.</title>
        <authorList>
            <person name="Shin N.R."/>
            <person name="Okamura Y."/>
            <person name="Kirsch R."/>
            <person name="Pauchet Y."/>
        </authorList>
    </citation>
    <scope>NUCLEOTIDE SEQUENCE</scope>
    <source>
        <strain evidence="2">MMC_N1</strain>
    </source>
</reference>
<evidence type="ECO:0000313" key="3">
    <source>
        <dbReference type="Proteomes" id="UP001162164"/>
    </source>
</evidence>
<dbReference type="InterPro" id="IPR006595">
    <property type="entry name" value="CTLH_C"/>
</dbReference>
<feature type="domain" description="CTLH" evidence="1">
    <location>
        <begin position="135"/>
        <end position="175"/>
    </location>
</feature>
<evidence type="ECO:0000259" key="1">
    <source>
        <dbReference type="PROSITE" id="PS50897"/>
    </source>
</evidence>
<comment type="caution">
    <text evidence="2">The sequence shown here is derived from an EMBL/GenBank/DDBJ whole genome shotgun (WGS) entry which is preliminary data.</text>
</comment>
<accession>A0ABQ9IVE0</accession>
<dbReference type="EMBL" id="JAPWTJ010002380">
    <property type="protein sequence ID" value="KAJ8966370.1"/>
    <property type="molecule type" value="Genomic_DNA"/>
</dbReference>
<protein>
    <recommendedName>
        <fullName evidence="1">CTLH domain-containing protein</fullName>
    </recommendedName>
</protein>
<dbReference type="Pfam" id="PF09169">
    <property type="entry name" value="BRCA-2_helical"/>
    <property type="match status" value="1"/>
</dbReference>
<dbReference type="InterPro" id="IPR015525">
    <property type="entry name" value="BRCA2"/>
</dbReference>
<dbReference type="InterPro" id="IPR015252">
    <property type="entry name" value="BRCA2_hlx"/>
</dbReference>
<proteinExistence type="predicted"/>
<dbReference type="PANTHER" id="PTHR11289:SF0">
    <property type="entry name" value="BREAST CANCER TYPE 2 SUSCEPTIBILITY PROTEIN"/>
    <property type="match status" value="1"/>
</dbReference>
<dbReference type="PROSITE" id="PS50897">
    <property type="entry name" value="CTLH"/>
    <property type="match status" value="1"/>
</dbReference>
<keyword evidence="3" id="KW-1185">Reference proteome</keyword>
<dbReference type="PANTHER" id="PTHR11289">
    <property type="entry name" value="BREAST CANCER TYPE 2 SUSCEPTIBILITY PROTEIN BRCA2"/>
    <property type="match status" value="1"/>
</dbReference>
<evidence type="ECO:0000313" key="2">
    <source>
        <dbReference type="EMBL" id="KAJ8966370.1"/>
    </source>
</evidence>
<dbReference type="Proteomes" id="UP001162164">
    <property type="component" value="Unassembled WGS sequence"/>
</dbReference>
<dbReference type="InterPro" id="IPR036315">
    <property type="entry name" value="BRCA2_hlx_sf"/>
</dbReference>
<organism evidence="2 3">
    <name type="scientific">Molorchus minor</name>
    <dbReference type="NCBI Taxonomy" id="1323400"/>
    <lineage>
        <taxon>Eukaryota</taxon>
        <taxon>Metazoa</taxon>
        <taxon>Ecdysozoa</taxon>
        <taxon>Arthropoda</taxon>
        <taxon>Hexapoda</taxon>
        <taxon>Insecta</taxon>
        <taxon>Pterygota</taxon>
        <taxon>Neoptera</taxon>
        <taxon>Endopterygota</taxon>
        <taxon>Coleoptera</taxon>
        <taxon>Polyphaga</taxon>
        <taxon>Cucujiformia</taxon>
        <taxon>Chrysomeloidea</taxon>
        <taxon>Cerambycidae</taxon>
        <taxon>Lamiinae</taxon>
        <taxon>Monochamini</taxon>
        <taxon>Molorchus</taxon>
    </lineage>
</organism>